<evidence type="ECO:0000313" key="3">
    <source>
        <dbReference type="Proteomes" id="UP001212498"/>
    </source>
</evidence>
<evidence type="ECO:0000313" key="2">
    <source>
        <dbReference type="EMBL" id="MDA0641569.1"/>
    </source>
</evidence>
<organism evidence="2 3">
    <name type="scientific">Nonomuraea ferruginea</name>
    <dbReference type="NCBI Taxonomy" id="46174"/>
    <lineage>
        <taxon>Bacteria</taxon>
        <taxon>Bacillati</taxon>
        <taxon>Actinomycetota</taxon>
        <taxon>Actinomycetes</taxon>
        <taxon>Streptosporangiales</taxon>
        <taxon>Streptosporangiaceae</taxon>
        <taxon>Nonomuraea</taxon>
    </lineage>
</organism>
<keyword evidence="3" id="KW-1185">Reference proteome</keyword>
<gene>
    <name evidence="2" type="ORF">OUY24_13150</name>
</gene>
<dbReference type="Pfam" id="PF13569">
    <property type="entry name" value="DUF4132"/>
    <property type="match status" value="1"/>
</dbReference>
<dbReference type="InterPro" id="IPR025406">
    <property type="entry name" value="DUF4132"/>
</dbReference>
<sequence length="566" mass="61940">MHLSPLAQRLLNLLTGTANDPTHWPDASRLSVGFVGLGGSPIPDGDGIPLSVRYALGEPTRQVLVAPARELVGRLLEDGRRSDDPVMVVVAAGLAGMDAEVRARFAGERGPIAVAELDVLLGWDVERRSLFWEAVRPDVPPPPGLAAWLGGLPGYPEFARTALETAAARVAAIQADEIPYEAEKAFGSGEKAAIGRAVRLALMRDEPWLPGLLDTLVRGVAVAPTGAGTLPSQAVLFEIARAAEEHPTPEVVSALRAAGRATRHAGVPRQLARMLKRVEPALADRLEVAFRLPDGPVRQTVGEHTAVISADDEVELSWWHGDRKLKTVPVAVTREHPEEVGRLRELVKRTRQQRATLVRALEAGCAGTSAPPYRLLEGHPITDRLIWEFEVSPGVWRAELGLTVPDVPVRLWHPARARAEEVRAWREVVRGEELRQPFKQAFREVYLLTPAEEASGVSSHRFAEQVVRYRRLRALFEERGWTSAFLGAWDGAELDGDARRVMAGGRWRARLSHHLYDEDHAITGEVGFDRLVEGGWRAAPLTDVPAPVFSEAMRDVDLFVAASSGR</sequence>
<feature type="domain" description="DUF4132" evidence="1">
    <location>
        <begin position="323"/>
        <end position="481"/>
    </location>
</feature>
<accession>A0ABT4SWZ3</accession>
<comment type="caution">
    <text evidence="2">The sequence shown here is derived from an EMBL/GenBank/DDBJ whole genome shotgun (WGS) entry which is preliminary data.</text>
</comment>
<protein>
    <submittedName>
        <fullName evidence="2">DUF4132 domain-containing protein</fullName>
    </submittedName>
</protein>
<evidence type="ECO:0000259" key="1">
    <source>
        <dbReference type="Pfam" id="PF13569"/>
    </source>
</evidence>
<reference evidence="2 3" key="1">
    <citation type="submission" date="2022-11" db="EMBL/GenBank/DDBJ databases">
        <title>Nonomuraea corallina sp. nov., a new species of the genus Nonomuraea isolated from sea side sediment in Thai sea.</title>
        <authorList>
            <person name="Ngamcharungchit C."/>
            <person name="Matsumoto A."/>
            <person name="Suriyachadkun C."/>
            <person name="Panbangred W."/>
            <person name="Inahashi Y."/>
            <person name="Intra B."/>
        </authorList>
    </citation>
    <scope>NUCLEOTIDE SEQUENCE [LARGE SCALE GENOMIC DNA]</scope>
    <source>
        <strain evidence="2 3">DSM 43553</strain>
    </source>
</reference>
<dbReference type="EMBL" id="JAPNUD010000026">
    <property type="protein sequence ID" value="MDA0641569.1"/>
    <property type="molecule type" value="Genomic_DNA"/>
</dbReference>
<name>A0ABT4SWZ3_9ACTN</name>
<dbReference type="RefSeq" id="WP_271276396.1">
    <property type="nucleotide sequence ID" value="NZ_BAABFD010000010.1"/>
</dbReference>
<dbReference type="Proteomes" id="UP001212498">
    <property type="component" value="Unassembled WGS sequence"/>
</dbReference>
<proteinExistence type="predicted"/>